<accession>A0ABN8MIW2</accession>
<dbReference type="EMBL" id="CALNXI010000570">
    <property type="protein sequence ID" value="CAH3029419.1"/>
    <property type="molecule type" value="Genomic_DNA"/>
</dbReference>
<evidence type="ECO:0000313" key="1">
    <source>
        <dbReference type="EMBL" id="CAH3029419.1"/>
    </source>
</evidence>
<dbReference type="Proteomes" id="UP001159427">
    <property type="component" value="Unassembled WGS sequence"/>
</dbReference>
<name>A0ABN8MIW2_9CNID</name>
<gene>
    <name evidence="1" type="ORF">PEVE_00036142</name>
</gene>
<reference evidence="1 2" key="1">
    <citation type="submission" date="2022-05" db="EMBL/GenBank/DDBJ databases">
        <authorList>
            <consortium name="Genoscope - CEA"/>
            <person name="William W."/>
        </authorList>
    </citation>
    <scope>NUCLEOTIDE SEQUENCE [LARGE SCALE GENOMIC DNA]</scope>
</reference>
<proteinExistence type="predicted"/>
<evidence type="ECO:0000313" key="2">
    <source>
        <dbReference type="Proteomes" id="UP001159427"/>
    </source>
</evidence>
<organism evidence="1 2">
    <name type="scientific">Porites evermanni</name>
    <dbReference type="NCBI Taxonomy" id="104178"/>
    <lineage>
        <taxon>Eukaryota</taxon>
        <taxon>Metazoa</taxon>
        <taxon>Cnidaria</taxon>
        <taxon>Anthozoa</taxon>
        <taxon>Hexacorallia</taxon>
        <taxon>Scleractinia</taxon>
        <taxon>Fungiina</taxon>
        <taxon>Poritidae</taxon>
        <taxon>Porites</taxon>
    </lineage>
</organism>
<protein>
    <submittedName>
        <fullName evidence="1">Uncharacterized protein</fullName>
    </submittedName>
</protein>
<comment type="caution">
    <text evidence="1">The sequence shown here is derived from an EMBL/GenBank/DDBJ whole genome shotgun (WGS) entry which is preliminary data.</text>
</comment>
<sequence length="108" mass="12697">MKIQNLEMTSVGGKHKLVAFVDLGKVSKLISLFFNYAYTDCNRQFIKLHFKNNDPAESKFVTTTIYTGGPMIFHNIKKIRNNIKKSNKNGKPQDWWEMYHLEPLQRNF</sequence>
<keyword evidence="2" id="KW-1185">Reference proteome</keyword>